<organism evidence="1 2">
    <name type="scientific">Symbiodinium microadriaticum</name>
    <name type="common">Dinoflagellate</name>
    <name type="synonym">Zooxanthella microadriatica</name>
    <dbReference type="NCBI Taxonomy" id="2951"/>
    <lineage>
        <taxon>Eukaryota</taxon>
        <taxon>Sar</taxon>
        <taxon>Alveolata</taxon>
        <taxon>Dinophyceae</taxon>
        <taxon>Suessiales</taxon>
        <taxon>Symbiodiniaceae</taxon>
        <taxon>Symbiodinium</taxon>
    </lineage>
</organism>
<evidence type="ECO:0000313" key="2">
    <source>
        <dbReference type="Proteomes" id="UP000186817"/>
    </source>
</evidence>
<sequence length="575" mass="63019">MTCCVMPAVAVMLPGLMPHDCFSPTGSPTDSEDSDRIQIAGSCQSTTAKREWRLEGSPTFGTAETVPGLSSLLSSVGLSSYETAAEAWCHQMGAAHLTELAEEDNLKSFGEALGSKGGFSDSAQKRLSNALKRVAASPQSQVEARMPQQGLQSDVLDRVLDKSTAFHHAERQHMTKMPPQPTRKGSPFVFFPHVRRGVTAAAAGGRVIKFTERHLGTEQLPELYRDRCTDVYRASAASEVLPVRLRGGDRLRSVFLRLEISRSDRSWFAALFRPGLHPLRQLARSAFGVGAEPATPALIVVPGRAVVDTGAPVEKEAFKMAAGGERGCSLARDPELQEQLRQLWKNWLEAQEQLKWPMENAPAWVPNYGSVEDRRDFARAKFEGDVKEGLMAKMSPGEFLERYGEHTAIAALAVIVEDEALDKKRIIHNATHGVRVITTGSNVVSGTYKLGLRKLARTGKTEAQGLGRLSGFFWVRYTPGNKAGRLTLPTMIRVLCGWLADRLEGGGRLQKFETLLEDAAPLRGPPLGFREDAQKTSRVAIRGYTDNQSNEALLRKAMTTKLPSTLTLMELAEEL</sequence>
<comment type="caution">
    <text evidence="1">The sequence shown here is derived from an EMBL/GenBank/DDBJ whole genome shotgun (WGS) entry which is preliminary data.</text>
</comment>
<proteinExistence type="predicted"/>
<accession>A0A1Q9DSK1</accession>
<reference evidence="1 2" key="1">
    <citation type="submission" date="2016-02" db="EMBL/GenBank/DDBJ databases">
        <title>Genome analysis of coral dinoflagellate symbionts highlights evolutionary adaptations to a symbiotic lifestyle.</title>
        <authorList>
            <person name="Aranda M."/>
            <person name="Li Y."/>
            <person name="Liew Y.J."/>
            <person name="Baumgarten S."/>
            <person name="Simakov O."/>
            <person name="Wilson M."/>
            <person name="Piel J."/>
            <person name="Ashoor H."/>
            <person name="Bougouffa S."/>
            <person name="Bajic V.B."/>
            <person name="Ryu T."/>
            <person name="Ravasi T."/>
            <person name="Bayer T."/>
            <person name="Micklem G."/>
            <person name="Kim H."/>
            <person name="Bhak J."/>
            <person name="Lajeunesse T.C."/>
            <person name="Voolstra C.R."/>
        </authorList>
    </citation>
    <scope>NUCLEOTIDE SEQUENCE [LARGE SCALE GENOMIC DNA]</scope>
    <source>
        <strain evidence="1 2">CCMP2467</strain>
    </source>
</reference>
<dbReference type="OrthoDB" id="448351at2759"/>
<name>A0A1Q9DSK1_SYMMI</name>
<dbReference type="AlphaFoldDB" id="A0A1Q9DSK1"/>
<dbReference type="EMBL" id="LSRX01000406">
    <property type="protein sequence ID" value="OLP98156.1"/>
    <property type="molecule type" value="Genomic_DNA"/>
</dbReference>
<gene>
    <name evidence="1" type="ORF">AK812_SmicGene19440</name>
</gene>
<evidence type="ECO:0000313" key="1">
    <source>
        <dbReference type="EMBL" id="OLP98156.1"/>
    </source>
</evidence>
<protein>
    <submittedName>
        <fullName evidence="1">Uncharacterized protein</fullName>
    </submittedName>
</protein>
<dbReference type="Proteomes" id="UP000186817">
    <property type="component" value="Unassembled WGS sequence"/>
</dbReference>
<keyword evidence="2" id="KW-1185">Reference proteome</keyword>